<evidence type="ECO:0000313" key="1">
    <source>
        <dbReference type="EMBL" id="OMJ93976.1"/>
    </source>
</evidence>
<dbReference type="OrthoDB" id="532484at2759"/>
<proteinExistence type="predicted"/>
<accession>A0A1R2CY97</accession>
<gene>
    <name evidence="1" type="ORF">SteCoe_2882</name>
</gene>
<dbReference type="EMBL" id="MPUH01000033">
    <property type="protein sequence ID" value="OMJ93976.1"/>
    <property type="molecule type" value="Genomic_DNA"/>
</dbReference>
<dbReference type="Proteomes" id="UP000187209">
    <property type="component" value="Unassembled WGS sequence"/>
</dbReference>
<evidence type="ECO:0000313" key="2">
    <source>
        <dbReference type="Proteomes" id="UP000187209"/>
    </source>
</evidence>
<dbReference type="PANTHER" id="PTHR28617:SF1">
    <property type="entry name" value="CILIA- AND FLAGELLA-ASSOCIATED PROTEIN 77"/>
    <property type="match status" value="1"/>
</dbReference>
<dbReference type="InterPro" id="IPR029147">
    <property type="entry name" value="CFAP77"/>
</dbReference>
<sequence length="222" mass="25114">MISASQSLQLTKSDLTKSKAMQSLLPKKDVIYGKATYFDPEGAGDLIYKWKFHNSSKNIPKPKDFRIINSLSVIKGMKNSFEYRQFRKDARIIQKVNNSDAGIKNFIPNIRFGVQMKPSTPISNVLSNYYSHSPVIKTYDSLSIGNKMSKSLEKKSIYKSIATQFPNSNEGELAQTSRVNRKGFNKQGILPKLECRSQKILKKGSSTSRINNSKGLNIFYKL</sequence>
<name>A0A1R2CY97_9CILI</name>
<dbReference type="AlphaFoldDB" id="A0A1R2CY97"/>
<protein>
    <submittedName>
        <fullName evidence="1">Uncharacterized protein</fullName>
    </submittedName>
</protein>
<dbReference type="Pfam" id="PF14825">
    <property type="entry name" value="CFAP77"/>
    <property type="match status" value="1"/>
</dbReference>
<keyword evidence="2" id="KW-1185">Reference proteome</keyword>
<comment type="caution">
    <text evidence="1">The sequence shown here is derived from an EMBL/GenBank/DDBJ whole genome shotgun (WGS) entry which is preliminary data.</text>
</comment>
<organism evidence="1 2">
    <name type="scientific">Stentor coeruleus</name>
    <dbReference type="NCBI Taxonomy" id="5963"/>
    <lineage>
        <taxon>Eukaryota</taxon>
        <taxon>Sar</taxon>
        <taxon>Alveolata</taxon>
        <taxon>Ciliophora</taxon>
        <taxon>Postciliodesmatophora</taxon>
        <taxon>Heterotrichea</taxon>
        <taxon>Heterotrichida</taxon>
        <taxon>Stentoridae</taxon>
        <taxon>Stentor</taxon>
    </lineage>
</organism>
<dbReference type="PANTHER" id="PTHR28617">
    <property type="entry name" value="CILIA- AND FLAGELLA-ASSOCIATED PROTEIN 77"/>
    <property type="match status" value="1"/>
</dbReference>
<reference evidence="1 2" key="1">
    <citation type="submission" date="2016-11" db="EMBL/GenBank/DDBJ databases">
        <title>The macronuclear genome of Stentor coeruleus: a giant cell with tiny introns.</title>
        <authorList>
            <person name="Slabodnick M."/>
            <person name="Ruby J.G."/>
            <person name="Reiff S.B."/>
            <person name="Swart E.C."/>
            <person name="Gosai S."/>
            <person name="Prabakaran S."/>
            <person name="Witkowska E."/>
            <person name="Larue G.E."/>
            <person name="Fisher S."/>
            <person name="Freeman R.M."/>
            <person name="Gunawardena J."/>
            <person name="Chu W."/>
            <person name="Stover N.A."/>
            <person name="Gregory B.D."/>
            <person name="Nowacki M."/>
            <person name="Derisi J."/>
            <person name="Roy S.W."/>
            <person name="Marshall W.F."/>
            <person name="Sood P."/>
        </authorList>
    </citation>
    <scope>NUCLEOTIDE SEQUENCE [LARGE SCALE GENOMIC DNA]</scope>
    <source>
        <strain evidence="1">WM001</strain>
    </source>
</reference>